<dbReference type="Proteomes" id="UP001596047">
    <property type="component" value="Unassembled WGS sequence"/>
</dbReference>
<gene>
    <name evidence="4" type="ORF">ACFPYJ_08415</name>
</gene>
<accession>A0ABW0VTD1</accession>
<dbReference type="Pfam" id="PF01977">
    <property type="entry name" value="UbiD"/>
    <property type="match status" value="1"/>
</dbReference>
<dbReference type="EC" id="4.1.1.-" evidence="4"/>
<organism evidence="4 5">
    <name type="scientific">Paenibacillus solisilvae</name>
    <dbReference type="NCBI Taxonomy" id="2486751"/>
    <lineage>
        <taxon>Bacteria</taxon>
        <taxon>Bacillati</taxon>
        <taxon>Bacillota</taxon>
        <taxon>Bacilli</taxon>
        <taxon>Bacillales</taxon>
        <taxon>Paenibacillaceae</taxon>
        <taxon>Paenibacillus</taxon>
    </lineage>
</organism>
<comment type="caution">
    <text evidence="4">The sequence shown here is derived from an EMBL/GenBank/DDBJ whole genome shotgun (WGS) entry which is preliminary data.</text>
</comment>
<evidence type="ECO:0000259" key="1">
    <source>
        <dbReference type="Pfam" id="PF01977"/>
    </source>
</evidence>
<keyword evidence="4" id="KW-0456">Lyase</keyword>
<feature type="domain" description="3-octaprenyl-4-hydroxybenzoate carboxy-lyase-like C-terminal" evidence="3">
    <location>
        <begin position="323"/>
        <end position="456"/>
    </location>
</feature>
<dbReference type="PANTHER" id="PTHR30108:SF7">
    <property type="entry name" value="3-POLYPRENYL-4-HYDROXYBENZOATE DECARBOXYLASE"/>
    <property type="match status" value="1"/>
</dbReference>
<dbReference type="NCBIfam" id="TIGR00148">
    <property type="entry name" value="UbiD family decarboxylase"/>
    <property type="match status" value="1"/>
</dbReference>
<dbReference type="EMBL" id="JBHSOW010000030">
    <property type="protein sequence ID" value="MFC5649152.1"/>
    <property type="molecule type" value="Genomic_DNA"/>
</dbReference>
<feature type="domain" description="3-octaprenyl-4-hydroxybenzoate carboxy-lyase-like N-terminal" evidence="2">
    <location>
        <begin position="12"/>
        <end position="85"/>
    </location>
</feature>
<dbReference type="Pfam" id="PF20695">
    <property type="entry name" value="UbiD_N"/>
    <property type="match status" value="1"/>
</dbReference>
<reference evidence="5" key="1">
    <citation type="journal article" date="2019" name="Int. J. Syst. Evol. Microbiol.">
        <title>The Global Catalogue of Microorganisms (GCM) 10K type strain sequencing project: providing services to taxonomists for standard genome sequencing and annotation.</title>
        <authorList>
            <consortium name="The Broad Institute Genomics Platform"/>
            <consortium name="The Broad Institute Genome Sequencing Center for Infectious Disease"/>
            <person name="Wu L."/>
            <person name="Ma J."/>
        </authorList>
    </citation>
    <scope>NUCLEOTIDE SEQUENCE [LARGE SCALE GENOMIC DNA]</scope>
    <source>
        <strain evidence="5">CGMCC 1.3240</strain>
    </source>
</reference>
<evidence type="ECO:0000313" key="5">
    <source>
        <dbReference type="Proteomes" id="UP001596047"/>
    </source>
</evidence>
<protein>
    <submittedName>
        <fullName evidence="4">UbiD family decarboxylase</fullName>
        <ecNumber evidence="4">4.1.1.-</ecNumber>
    </submittedName>
</protein>
<dbReference type="PANTHER" id="PTHR30108">
    <property type="entry name" value="3-OCTAPRENYL-4-HYDROXYBENZOATE CARBOXY-LYASE-RELATED"/>
    <property type="match status" value="1"/>
</dbReference>
<name>A0ABW0VTD1_9BACL</name>
<dbReference type="InterPro" id="IPR049381">
    <property type="entry name" value="UbiD-like_C"/>
</dbReference>
<feature type="domain" description="3-octaprenyl-4-hydroxybenzoate carboxy-lyase-like Rift-related" evidence="1">
    <location>
        <begin position="125"/>
        <end position="316"/>
    </location>
</feature>
<dbReference type="GO" id="GO:0016829">
    <property type="term" value="F:lyase activity"/>
    <property type="evidence" value="ECO:0007669"/>
    <property type="project" value="UniProtKB-KW"/>
</dbReference>
<dbReference type="InterPro" id="IPR048304">
    <property type="entry name" value="UbiD_Rift_dom"/>
</dbReference>
<dbReference type="InterPro" id="IPR002830">
    <property type="entry name" value="UbiD"/>
</dbReference>
<dbReference type="Pfam" id="PF20696">
    <property type="entry name" value="UbiD_C"/>
    <property type="match status" value="1"/>
</dbReference>
<evidence type="ECO:0000259" key="2">
    <source>
        <dbReference type="Pfam" id="PF20695"/>
    </source>
</evidence>
<evidence type="ECO:0000313" key="4">
    <source>
        <dbReference type="EMBL" id="MFC5649152.1"/>
    </source>
</evidence>
<evidence type="ECO:0000259" key="3">
    <source>
        <dbReference type="Pfam" id="PF20696"/>
    </source>
</evidence>
<keyword evidence="5" id="KW-1185">Reference proteome</keyword>
<dbReference type="SUPFAM" id="SSF50475">
    <property type="entry name" value="FMN-binding split barrel"/>
    <property type="match status" value="1"/>
</dbReference>
<dbReference type="Gene3D" id="3.40.1670.10">
    <property type="entry name" value="UbiD C-terminal domain-like"/>
    <property type="match status" value="1"/>
</dbReference>
<dbReference type="RefSeq" id="WP_379187651.1">
    <property type="nucleotide sequence ID" value="NZ_JBHSOW010000030.1"/>
</dbReference>
<dbReference type="SUPFAM" id="SSF143968">
    <property type="entry name" value="UbiD C-terminal domain-like"/>
    <property type="match status" value="2"/>
</dbReference>
<sequence length="613" mass="67986">MIYRNLEECIIDLEKNGHLVRIHEEVDPHLEMAAIHMKVFEAGGPALLFENVKGSKFRAVSNLFGTVERSKFIFRQTWEAVQNVIALRSDPIQAFKNPFKHIGTGLAARKALPLKKSGSQPVAFQEINISDLPLIKHWQEDGGAFVTLPQVYSEDPDKPGIMNSNLGMYRIQLSGNDYELNKEIGVHYQIHRGIGIHQDKANKLGSPLKVSCFIGGPPAHTLSAVMPLPEGMSELTFAGLLSGRRFRYSYIDGFCISNDADFVITGEIHPGETKPEGPFGDHLGYYSLTHEFPVMRVHKVYARAGAIFPFTVVGRPPQEDTAFGELIHELTGDAIQQEIPGVKEVHAVDAAGVHPLLFAIGSERYTPYQQVKQPAELLTIANRILGTGQLSLAKFLFITAEENRALDTHHIEGFLTYILERINLHRDLHFYTNTTIDTLDYSGTGLNTGSKVIFAAVGEKKRELCKEVPPILNELQGFGNARLVMPGIVALQGSAFNNYTEAHREIQGLCDAIAATGPIPSCPMIILCDDSRFLSESNNNFLWATFTRSNPSHDIHGVNSYYENKHWACDNVIIDARVKPHQAPPLIPDPVVENNIERLFIKGASLGSVRLSK</sequence>
<proteinExistence type="predicted"/>
<dbReference type="InterPro" id="IPR049383">
    <property type="entry name" value="UbiD-like_N"/>
</dbReference>